<gene>
    <name evidence="2" type="ORF">MNBD_GAMMA21-2751</name>
</gene>
<feature type="transmembrane region" description="Helical" evidence="1">
    <location>
        <begin position="65"/>
        <end position="85"/>
    </location>
</feature>
<keyword evidence="1" id="KW-1133">Transmembrane helix</keyword>
<organism evidence="2">
    <name type="scientific">hydrothermal vent metagenome</name>
    <dbReference type="NCBI Taxonomy" id="652676"/>
    <lineage>
        <taxon>unclassified sequences</taxon>
        <taxon>metagenomes</taxon>
        <taxon>ecological metagenomes</taxon>
    </lineage>
</organism>
<keyword evidence="1" id="KW-0812">Transmembrane</keyword>
<dbReference type="AlphaFoldDB" id="A0A3B1A5N9"/>
<proteinExistence type="predicted"/>
<evidence type="ECO:0000256" key="1">
    <source>
        <dbReference type="SAM" id="Phobius"/>
    </source>
</evidence>
<name>A0A3B1A5N9_9ZZZZ</name>
<feature type="transmembrane region" description="Helical" evidence="1">
    <location>
        <begin position="35"/>
        <end position="59"/>
    </location>
</feature>
<evidence type="ECO:0000313" key="2">
    <source>
        <dbReference type="EMBL" id="VAW99391.1"/>
    </source>
</evidence>
<keyword evidence="1" id="KW-0472">Membrane</keyword>
<dbReference type="EMBL" id="UOFR01000066">
    <property type="protein sequence ID" value="VAW99391.1"/>
    <property type="molecule type" value="Genomic_DNA"/>
</dbReference>
<accession>A0A3B1A5N9</accession>
<sequence length="86" mass="9988">MYKLNQTEHKNLDYSRDIVRYQPDERLLRYKRNTVGLGGFVLFVIVAGISVDGFSGGFIRGNIDHPIMVFVFYPDSMYIIFICAFK</sequence>
<reference evidence="2" key="1">
    <citation type="submission" date="2018-06" db="EMBL/GenBank/DDBJ databases">
        <authorList>
            <person name="Zhirakovskaya E."/>
        </authorList>
    </citation>
    <scope>NUCLEOTIDE SEQUENCE</scope>
</reference>
<protein>
    <submittedName>
        <fullName evidence="2">Uncharacterized protein</fullName>
    </submittedName>
</protein>